<dbReference type="InterPro" id="IPR036390">
    <property type="entry name" value="WH_DNA-bd_sf"/>
</dbReference>
<evidence type="ECO:0000256" key="3">
    <source>
        <dbReference type="ARBA" id="ARBA00023163"/>
    </source>
</evidence>
<evidence type="ECO:0000256" key="1">
    <source>
        <dbReference type="ARBA" id="ARBA00023015"/>
    </source>
</evidence>
<evidence type="ECO:0000259" key="5">
    <source>
        <dbReference type="PROSITE" id="PS51078"/>
    </source>
</evidence>
<dbReference type="InterPro" id="IPR050707">
    <property type="entry name" value="HTH_MetabolicPath_Reg"/>
</dbReference>
<keyword evidence="2 6" id="KW-0238">DNA-binding</keyword>
<dbReference type="Gene3D" id="1.10.10.10">
    <property type="entry name" value="Winged helix-like DNA-binding domain superfamily/Winged helix DNA-binding domain"/>
    <property type="match status" value="1"/>
</dbReference>
<organism evidence="6 7">
    <name type="scientific">Parafrankia irregularis</name>
    <dbReference type="NCBI Taxonomy" id="795642"/>
    <lineage>
        <taxon>Bacteria</taxon>
        <taxon>Bacillati</taxon>
        <taxon>Actinomycetota</taxon>
        <taxon>Actinomycetes</taxon>
        <taxon>Frankiales</taxon>
        <taxon>Frankiaceae</taxon>
        <taxon>Parafrankia</taxon>
    </lineage>
</organism>
<dbReference type="PANTHER" id="PTHR30136">
    <property type="entry name" value="HELIX-TURN-HELIX TRANSCRIPTIONAL REGULATOR, ICLR FAMILY"/>
    <property type="match status" value="1"/>
</dbReference>
<dbReference type="GO" id="GO:0003677">
    <property type="term" value="F:DNA binding"/>
    <property type="evidence" value="ECO:0007669"/>
    <property type="project" value="UniProtKB-KW"/>
</dbReference>
<name>A0A0S4QMK9_9ACTN</name>
<dbReference type="InterPro" id="IPR036388">
    <property type="entry name" value="WH-like_DNA-bd_sf"/>
</dbReference>
<sequence>MTARNTVIPADTRSDRVSPPTRRVIRILELLGAHPDRSWTLAEVARELGLVPSTALAILNELRHSALVVRDESDKSYTPGPALLALGKAADARFPALRALAHQLEPLSRSLGYGCSIHMRDHDELVMAHRFGPSERFVEAVIGVRYPFAPPFGLLITAWASDEDRAAWQARTPRVARHLDLPDLLAHTRRRGFGVEGIGLLTPSAILSVIADLDDDAAARPGRTSAPAAASAASAAAPSAAAAGSVPADGPAGEPAPFGPAPEDIQYGFGSIIEDQSYVVGLIGAPVFDSSGRTRFIVFLHLGGEALPGARVNAIGAALAARTAEATRRLHGLFPPDYPDWTSEPVRPASA</sequence>
<dbReference type="InterPro" id="IPR029016">
    <property type="entry name" value="GAF-like_dom_sf"/>
</dbReference>
<evidence type="ECO:0000256" key="2">
    <source>
        <dbReference type="ARBA" id="ARBA00023125"/>
    </source>
</evidence>
<dbReference type="SUPFAM" id="SSF46785">
    <property type="entry name" value="Winged helix' DNA-binding domain"/>
    <property type="match status" value="1"/>
</dbReference>
<protein>
    <submittedName>
        <fullName evidence="6">DNA-binding transcriptional regulator, IclR family</fullName>
    </submittedName>
</protein>
<dbReference type="RefSeq" id="WP_091275642.1">
    <property type="nucleotide sequence ID" value="NZ_FAOZ01000006.1"/>
</dbReference>
<dbReference type="AlphaFoldDB" id="A0A0S4QMK9"/>
<gene>
    <name evidence="6" type="ORF">Ga0074812_106359</name>
</gene>
<dbReference type="Gene3D" id="3.30.450.40">
    <property type="match status" value="1"/>
</dbReference>
<keyword evidence="7" id="KW-1185">Reference proteome</keyword>
<dbReference type="Pfam" id="PF09339">
    <property type="entry name" value="HTH_IclR"/>
    <property type="match status" value="1"/>
</dbReference>
<feature type="domain" description="IclR-ED" evidence="5">
    <location>
        <begin position="82"/>
        <end position="271"/>
    </location>
</feature>
<dbReference type="SUPFAM" id="SSF55781">
    <property type="entry name" value="GAF domain-like"/>
    <property type="match status" value="1"/>
</dbReference>
<dbReference type="GO" id="GO:0045892">
    <property type="term" value="P:negative regulation of DNA-templated transcription"/>
    <property type="evidence" value="ECO:0007669"/>
    <property type="project" value="TreeGrafter"/>
</dbReference>
<evidence type="ECO:0000313" key="6">
    <source>
        <dbReference type="EMBL" id="CUU56104.1"/>
    </source>
</evidence>
<evidence type="ECO:0000313" key="7">
    <source>
        <dbReference type="Proteomes" id="UP000198802"/>
    </source>
</evidence>
<dbReference type="PANTHER" id="PTHR30136:SF24">
    <property type="entry name" value="HTH-TYPE TRANSCRIPTIONAL REPRESSOR ALLR"/>
    <property type="match status" value="1"/>
</dbReference>
<proteinExistence type="predicted"/>
<dbReference type="InterPro" id="IPR014757">
    <property type="entry name" value="Tscrpt_reg_IclR_C"/>
</dbReference>
<evidence type="ECO:0000259" key="4">
    <source>
        <dbReference type="PROSITE" id="PS51077"/>
    </source>
</evidence>
<dbReference type="EMBL" id="FAOZ01000006">
    <property type="protein sequence ID" value="CUU56104.1"/>
    <property type="molecule type" value="Genomic_DNA"/>
</dbReference>
<reference evidence="7" key="1">
    <citation type="submission" date="2015-11" db="EMBL/GenBank/DDBJ databases">
        <authorList>
            <person name="Varghese N."/>
        </authorList>
    </citation>
    <scope>NUCLEOTIDE SEQUENCE [LARGE SCALE GENOMIC DNA]</scope>
    <source>
        <strain evidence="7">DSM 45899</strain>
    </source>
</reference>
<dbReference type="PROSITE" id="PS51077">
    <property type="entry name" value="HTH_ICLR"/>
    <property type="match status" value="1"/>
</dbReference>
<dbReference type="PROSITE" id="PS51078">
    <property type="entry name" value="ICLR_ED"/>
    <property type="match status" value="1"/>
</dbReference>
<dbReference type="InterPro" id="IPR005471">
    <property type="entry name" value="Tscrpt_reg_IclR_N"/>
</dbReference>
<dbReference type="GO" id="GO:0003700">
    <property type="term" value="F:DNA-binding transcription factor activity"/>
    <property type="evidence" value="ECO:0007669"/>
    <property type="project" value="TreeGrafter"/>
</dbReference>
<accession>A0A0S4QMK9</accession>
<dbReference type="Proteomes" id="UP000198802">
    <property type="component" value="Unassembled WGS sequence"/>
</dbReference>
<keyword evidence="3" id="KW-0804">Transcription</keyword>
<keyword evidence="1" id="KW-0805">Transcription regulation</keyword>
<dbReference type="SMART" id="SM00346">
    <property type="entry name" value="HTH_ICLR"/>
    <property type="match status" value="1"/>
</dbReference>
<feature type="domain" description="HTH iclR-type" evidence="4">
    <location>
        <begin position="18"/>
        <end position="81"/>
    </location>
</feature>